<dbReference type="Gene3D" id="3.40.50.1820">
    <property type="entry name" value="alpha/beta hydrolase"/>
    <property type="match status" value="1"/>
</dbReference>
<evidence type="ECO:0000313" key="3">
    <source>
        <dbReference type="Proteomes" id="UP000314011"/>
    </source>
</evidence>
<keyword evidence="3" id="KW-1185">Reference proteome</keyword>
<gene>
    <name evidence="2" type="ORF">FHY64_08960</name>
</gene>
<dbReference type="SUPFAM" id="SSF53474">
    <property type="entry name" value="alpha/beta-Hydrolases"/>
    <property type="match status" value="1"/>
</dbReference>
<protein>
    <submittedName>
        <fullName evidence="2">Alpha/beta fold hydrolase</fullName>
    </submittedName>
</protein>
<dbReference type="Pfam" id="PF12697">
    <property type="entry name" value="Abhydrolase_6"/>
    <property type="match status" value="1"/>
</dbReference>
<accession>A0A5C5GGN7</accession>
<dbReference type="PANTHER" id="PTHR37017:SF11">
    <property type="entry name" value="ESTERASE_LIPASE_THIOESTERASE DOMAIN-CONTAINING PROTEIN"/>
    <property type="match status" value="1"/>
</dbReference>
<organism evidence="2 3">
    <name type="scientific">Pelagovum pacificum</name>
    <dbReference type="NCBI Taxonomy" id="2588711"/>
    <lineage>
        <taxon>Bacteria</taxon>
        <taxon>Pseudomonadati</taxon>
        <taxon>Pseudomonadota</taxon>
        <taxon>Alphaproteobacteria</taxon>
        <taxon>Rhodobacterales</taxon>
        <taxon>Paracoccaceae</taxon>
        <taxon>Pelagovum</taxon>
    </lineage>
</organism>
<name>A0A5C5GGN7_9RHOB</name>
<dbReference type="GO" id="GO:0016787">
    <property type="term" value="F:hydrolase activity"/>
    <property type="evidence" value="ECO:0007669"/>
    <property type="project" value="UniProtKB-KW"/>
</dbReference>
<dbReference type="Proteomes" id="UP000314011">
    <property type="component" value="Unassembled WGS sequence"/>
</dbReference>
<comment type="caution">
    <text evidence="2">The sequence shown here is derived from an EMBL/GenBank/DDBJ whole genome shotgun (WGS) entry which is preliminary data.</text>
</comment>
<dbReference type="AlphaFoldDB" id="A0A5C5GGN7"/>
<reference evidence="2 3" key="1">
    <citation type="submission" date="2019-06" db="EMBL/GenBank/DDBJ databases">
        <title>Genome of new Rhodobacteraceae sp. SM1903.</title>
        <authorList>
            <person name="Ren X."/>
        </authorList>
    </citation>
    <scope>NUCLEOTIDE SEQUENCE [LARGE SCALE GENOMIC DNA]</scope>
    <source>
        <strain evidence="2 3">SM1903</strain>
    </source>
</reference>
<evidence type="ECO:0000259" key="1">
    <source>
        <dbReference type="Pfam" id="PF12697"/>
    </source>
</evidence>
<proteinExistence type="predicted"/>
<evidence type="ECO:0000313" key="2">
    <source>
        <dbReference type="EMBL" id="TNY33384.1"/>
    </source>
</evidence>
<sequence length="232" mass="25448">MARILLVHGSCHGAWCWDLVLPRLRALGHDVEAIDLPGRLPDDPDPTLDDHARSISDACPEPTVLVGHSAGGYPITAAAEAGASVSRLIYLCAYVPRAGLGLADMRRLWPEQPLVPSIRLSEDRQRFTIDPGMVRHHFYADVPAPLAKDAAARLCPEPVVPQLTPLPATTRAEALPRRYIVCRQDNAIPPDFQREMSADWPRAHVTELDTSHSPFLSAPDRLAALLDRMATD</sequence>
<dbReference type="RefSeq" id="WP_140194069.1">
    <property type="nucleotide sequence ID" value="NZ_CP065915.1"/>
</dbReference>
<dbReference type="PANTHER" id="PTHR37017">
    <property type="entry name" value="AB HYDROLASE-1 DOMAIN-CONTAINING PROTEIN-RELATED"/>
    <property type="match status" value="1"/>
</dbReference>
<keyword evidence="2" id="KW-0378">Hydrolase</keyword>
<dbReference type="InterPro" id="IPR052897">
    <property type="entry name" value="Sec-Metab_Biosynth_Hydrolase"/>
</dbReference>
<dbReference type="InterPro" id="IPR000073">
    <property type="entry name" value="AB_hydrolase_1"/>
</dbReference>
<dbReference type="EMBL" id="VFFF01000001">
    <property type="protein sequence ID" value="TNY33384.1"/>
    <property type="molecule type" value="Genomic_DNA"/>
</dbReference>
<dbReference type="InterPro" id="IPR029058">
    <property type="entry name" value="AB_hydrolase_fold"/>
</dbReference>
<dbReference type="OrthoDB" id="9814966at2"/>
<feature type="domain" description="AB hydrolase-1" evidence="1">
    <location>
        <begin position="4"/>
        <end position="224"/>
    </location>
</feature>